<evidence type="ECO:0000259" key="1">
    <source>
        <dbReference type="PROSITE" id="PS50943"/>
    </source>
</evidence>
<dbReference type="Gene3D" id="1.10.260.40">
    <property type="entry name" value="lambda repressor-like DNA-binding domains"/>
    <property type="match status" value="1"/>
</dbReference>
<evidence type="ECO:0000313" key="2">
    <source>
        <dbReference type="EMBL" id="KRL86395.1"/>
    </source>
</evidence>
<dbReference type="PROSITE" id="PS50943">
    <property type="entry name" value="HTH_CROC1"/>
    <property type="match status" value="1"/>
</dbReference>
<proteinExistence type="predicted"/>
<dbReference type="SUPFAM" id="SSF47413">
    <property type="entry name" value="lambda repressor-like DNA-binding domains"/>
    <property type="match status" value="1"/>
</dbReference>
<organism evidence="2 3">
    <name type="scientific">Lacticaseibacillus pantheris DSM 15945 = JCM 12539 = NBRC 106106</name>
    <dbReference type="NCBI Taxonomy" id="1423783"/>
    <lineage>
        <taxon>Bacteria</taxon>
        <taxon>Bacillati</taxon>
        <taxon>Bacillota</taxon>
        <taxon>Bacilli</taxon>
        <taxon>Lactobacillales</taxon>
        <taxon>Lactobacillaceae</taxon>
        <taxon>Lacticaseibacillus</taxon>
    </lineage>
</organism>
<reference evidence="2 3" key="1">
    <citation type="journal article" date="2015" name="Genome Announc.">
        <title>Expanding the biotechnology potential of lactobacilli through comparative genomics of 213 strains and associated genera.</title>
        <authorList>
            <person name="Sun Z."/>
            <person name="Harris H.M."/>
            <person name="McCann A."/>
            <person name="Guo C."/>
            <person name="Argimon S."/>
            <person name="Zhang W."/>
            <person name="Yang X."/>
            <person name="Jeffery I.B."/>
            <person name="Cooney J.C."/>
            <person name="Kagawa T.F."/>
            <person name="Liu W."/>
            <person name="Song Y."/>
            <person name="Salvetti E."/>
            <person name="Wrobel A."/>
            <person name="Rasinkangas P."/>
            <person name="Parkhill J."/>
            <person name="Rea M.C."/>
            <person name="O'Sullivan O."/>
            <person name="Ritari J."/>
            <person name="Douillard F.P."/>
            <person name="Paul Ross R."/>
            <person name="Yang R."/>
            <person name="Briner A.E."/>
            <person name="Felis G.E."/>
            <person name="de Vos W.M."/>
            <person name="Barrangou R."/>
            <person name="Klaenhammer T.R."/>
            <person name="Caufield P.W."/>
            <person name="Cui Y."/>
            <person name="Zhang H."/>
            <person name="O'Toole P.W."/>
        </authorList>
    </citation>
    <scope>NUCLEOTIDE SEQUENCE [LARGE SCALE GENOMIC DNA]</scope>
    <source>
        <strain evidence="2 3">DSM 15945</strain>
    </source>
</reference>
<accession>A0A0R1U996</accession>
<protein>
    <recommendedName>
        <fullName evidence="1">HTH cro/C1-type domain-containing protein</fullName>
    </recommendedName>
</protein>
<dbReference type="Proteomes" id="UP000051922">
    <property type="component" value="Unassembled WGS sequence"/>
</dbReference>
<dbReference type="CDD" id="cd00093">
    <property type="entry name" value="HTH_XRE"/>
    <property type="match status" value="1"/>
</dbReference>
<dbReference type="AlphaFoldDB" id="A0A0R1U996"/>
<dbReference type="InterPro" id="IPR010982">
    <property type="entry name" value="Lambda_DNA-bd_dom_sf"/>
</dbReference>
<comment type="caution">
    <text evidence="2">The sequence shown here is derived from an EMBL/GenBank/DDBJ whole genome shotgun (WGS) entry which is preliminary data.</text>
</comment>
<dbReference type="SMART" id="SM00530">
    <property type="entry name" value="HTH_XRE"/>
    <property type="match status" value="1"/>
</dbReference>
<dbReference type="GO" id="GO:0003677">
    <property type="term" value="F:DNA binding"/>
    <property type="evidence" value="ECO:0007669"/>
    <property type="project" value="InterPro"/>
</dbReference>
<evidence type="ECO:0000313" key="3">
    <source>
        <dbReference type="Proteomes" id="UP000051922"/>
    </source>
</evidence>
<dbReference type="Pfam" id="PF01381">
    <property type="entry name" value="HTH_3"/>
    <property type="match status" value="1"/>
</dbReference>
<dbReference type="STRING" id="1423783.FC50_GL000914"/>
<feature type="domain" description="HTH cro/C1-type" evidence="1">
    <location>
        <begin position="8"/>
        <end position="62"/>
    </location>
</feature>
<dbReference type="EMBL" id="AZFJ01000045">
    <property type="protein sequence ID" value="KRL86395.1"/>
    <property type="molecule type" value="Genomic_DNA"/>
</dbReference>
<gene>
    <name evidence="2" type="ORF">FC50_GL000914</name>
</gene>
<dbReference type="InterPro" id="IPR001387">
    <property type="entry name" value="Cro/C1-type_HTH"/>
</dbReference>
<dbReference type="PATRIC" id="fig|1423783.4.peg.945"/>
<keyword evidence="3" id="KW-1185">Reference proteome</keyword>
<sequence length="81" mass="9221">MIYLLVWLKDKREAMGKTQKEIAEMAGLNRVAYNQYENGVRHPNVAAAKKIGKAMDFDWTLFFADEGNTSTPSRKQVVKEA</sequence>
<name>A0A0R1U996_9LACO</name>